<dbReference type="Proteomes" id="UP000603369">
    <property type="component" value="Unassembled WGS sequence"/>
</dbReference>
<gene>
    <name evidence="5" type="ORF">JDP02_08505</name>
</gene>
<evidence type="ECO:0000256" key="4">
    <source>
        <dbReference type="SAM" id="SignalP"/>
    </source>
</evidence>
<evidence type="ECO:0000313" key="5">
    <source>
        <dbReference type="EMBL" id="MBK3428548.1"/>
    </source>
</evidence>
<dbReference type="AlphaFoldDB" id="A0A8I1HSX6"/>
<evidence type="ECO:0000256" key="1">
    <source>
        <dbReference type="SAM" id="Coils"/>
    </source>
</evidence>
<dbReference type="RefSeq" id="WP_200436048.1">
    <property type="nucleotide sequence ID" value="NZ_JAEHFL010000012.1"/>
</dbReference>
<keyword evidence="3" id="KW-1133">Transmembrane helix</keyword>
<feature type="coiled-coil region" evidence="1">
    <location>
        <begin position="111"/>
        <end position="138"/>
    </location>
</feature>
<feature type="region of interest" description="Disordered" evidence="2">
    <location>
        <begin position="420"/>
        <end position="464"/>
    </location>
</feature>
<organism evidence="5 6">
    <name type="scientific">Corynebacterium tuberculostearicum</name>
    <dbReference type="NCBI Taxonomy" id="38304"/>
    <lineage>
        <taxon>Bacteria</taxon>
        <taxon>Bacillati</taxon>
        <taxon>Actinomycetota</taxon>
        <taxon>Actinomycetes</taxon>
        <taxon>Mycobacteriales</taxon>
        <taxon>Corynebacteriaceae</taxon>
        <taxon>Corynebacterium</taxon>
    </lineage>
</organism>
<comment type="caution">
    <text evidence="5">The sequence shown here is derived from an EMBL/GenBank/DDBJ whole genome shotgun (WGS) entry which is preliminary data.</text>
</comment>
<feature type="compositionally biased region" description="Low complexity" evidence="2">
    <location>
        <begin position="432"/>
        <end position="447"/>
    </location>
</feature>
<evidence type="ECO:0000313" key="6">
    <source>
        <dbReference type="Proteomes" id="UP000603369"/>
    </source>
</evidence>
<keyword evidence="3" id="KW-0472">Membrane</keyword>
<reference evidence="5 6" key="1">
    <citation type="submission" date="2020-12" db="EMBL/GenBank/DDBJ databases">
        <title>Draft genome sequence of the commensal strain Corynebacterium tuberculostearicum MFP09/CIP 102622 isolated from human skin.</title>
        <authorList>
            <person name="Boukerb A.M."/>
            <person name="Janvier X."/>
            <person name="Feuilloley M.G.J."/>
            <person name="Groboillot A."/>
        </authorList>
    </citation>
    <scope>NUCLEOTIDE SEQUENCE [LARGE SCALE GENOMIC DNA]</scope>
    <source>
        <strain evidence="5 6">CIP 102622</strain>
    </source>
</reference>
<evidence type="ECO:0000256" key="3">
    <source>
        <dbReference type="SAM" id="Phobius"/>
    </source>
</evidence>
<feature type="transmembrane region" description="Helical" evidence="3">
    <location>
        <begin position="468"/>
        <end position="488"/>
    </location>
</feature>
<evidence type="ECO:0000256" key="2">
    <source>
        <dbReference type="SAM" id="MobiDB-lite"/>
    </source>
</evidence>
<feature type="coiled-coil region" evidence="1">
    <location>
        <begin position="194"/>
        <end position="266"/>
    </location>
</feature>
<proteinExistence type="predicted"/>
<dbReference type="EMBL" id="JAEHFL010000012">
    <property type="protein sequence ID" value="MBK3428548.1"/>
    <property type="molecule type" value="Genomic_DNA"/>
</dbReference>
<keyword evidence="1" id="KW-0175">Coiled coil</keyword>
<feature type="signal peptide" evidence="4">
    <location>
        <begin position="1"/>
        <end position="30"/>
    </location>
</feature>
<keyword evidence="4" id="KW-0732">Signal</keyword>
<accession>A0A8I1HSX6</accession>
<feature type="chain" id="PRO_5034272134" description="Secreted protein" evidence="4">
    <location>
        <begin position="31"/>
        <end position="507"/>
    </location>
</feature>
<feature type="compositionally biased region" description="Basic and acidic residues" evidence="2">
    <location>
        <begin position="454"/>
        <end position="463"/>
    </location>
</feature>
<sequence length="507" mass="54564">MFKNRVRTAALAGAVAVATGVSGLAVPAFAEDNVVAQTQGEGFNEADNSAAEEVKAIDNTEAALLKATGATKDYIDGHAQLDQIIDEVLQDAEDGIDPSEEATYGDFKKQGEVATQELAKARKNVQDARAAVKFAKQKDDAADAAWKNVDNKKAELNAAQSAAAAAISAKVDAVNVEGRKGGLADLQAPSPASVKEIKAALKTYEDAYDHAGERDADQAENNFIPRSYLAPLEDLIATTKAQLKKVEDAQAAVEQATAAAKDATRESQKSDVLVRQALLDRARAQVHVLRLYEARFTVLTRVIELRESDADRNITIDGKDITLRQAYWNVLPTLNKNTTDYAQSLSNTEKNLLDGWNGDLDNFDGAKEDGEAKAFDAMRTATKTNAYANSFSAVEWEEALKLVLNKDNEVTKQIAAELEAAEKEQEEDATEAPETSETSETPETPADNEQTENPNKDPKDKSSKLSPLGIAGIVLGVLGAVAAIFPFLGKQLNLQLPQLPQLPKLPF</sequence>
<name>A0A8I1HSX6_9CORY</name>
<protein>
    <recommendedName>
        <fullName evidence="7">Secreted protein</fullName>
    </recommendedName>
</protein>
<evidence type="ECO:0008006" key="7">
    <source>
        <dbReference type="Google" id="ProtNLM"/>
    </source>
</evidence>
<keyword evidence="3" id="KW-0812">Transmembrane</keyword>
<keyword evidence="6" id="KW-1185">Reference proteome</keyword>